<dbReference type="Proteomes" id="UP000027120">
    <property type="component" value="Unassembled WGS sequence"/>
</dbReference>
<dbReference type="EMBL" id="KK784878">
    <property type="protein sequence ID" value="KDO79413.1"/>
    <property type="molecule type" value="Genomic_DNA"/>
</dbReference>
<feature type="compositionally biased region" description="Basic residues" evidence="1">
    <location>
        <begin position="190"/>
        <end position="199"/>
    </location>
</feature>
<protein>
    <recommendedName>
        <fullName evidence="4">B box-type domain-containing protein</fullName>
    </recommendedName>
</protein>
<proteinExistence type="predicted"/>
<evidence type="ECO:0000313" key="2">
    <source>
        <dbReference type="EMBL" id="KDO79413.1"/>
    </source>
</evidence>
<dbReference type="Pfam" id="PF04640">
    <property type="entry name" value="PLATZ"/>
    <property type="match status" value="1"/>
</dbReference>
<dbReference type="PANTHER" id="PTHR31065:SF39">
    <property type="entry name" value="PLATZ TRANSCRIPTION FACTOR FAMILY PROTEIN"/>
    <property type="match status" value="1"/>
</dbReference>
<organism evidence="2 3">
    <name type="scientific">Citrus sinensis</name>
    <name type="common">Sweet orange</name>
    <name type="synonym">Citrus aurantium var. sinensis</name>
    <dbReference type="NCBI Taxonomy" id="2711"/>
    <lineage>
        <taxon>Eukaryota</taxon>
        <taxon>Viridiplantae</taxon>
        <taxon>Streptophyta</taxon>
        <taxon>Embryophyta</taxon>
        <taxon>Tracheophyta</taxon>
        <taxon>Spermatophyta</taxon>
        <taxon>Magnoliopsida</taxon>
        <taxon>eudicotyledons</taxon>
        <taxon>Gunneridae</taxon>
        <taxon>Pentapetalae</taxon>
        <taxon>rosids</taxon>
        <taxon>malvids</taxon>
        <taxon>Sapindales</taxon>
        <taxon>Rutaceae</taxon>
        <taxon>Aurantioideae</taxon>
        <taxon>Citrus</taxon>
    </lineage>
</organism>
<sequence>MEGQEFDLPWLDPLLQAKFYVPCQCGLKDSTYFCIDCKCLPFCEFCETNKHNGHKVLKVYKASYQVGIKIVEISELLDTSDIQSYVINSKRIVYITQRQSKKQNNHGGGGCGSGNKCETCGWSNLFSPAKFCSIQCKRKQSNNFFQHVGAFVNDLNSDGILEKSVQKLASKQSSSTSTTKRTFKAPQNSFRKKCRKGTPKRSPLM</sequence>
<feature type="region of interest" description="Disordered" evidence="1">
    <location>
        <begin position="170"/>
        <end position="205"/>
    </location>
</feature>
<dbReference type="InterPro" id="IPR006734">
    <property type="entry name" value="PLATZ"/>
</dbReference>
<accession>A0A067GI67</accession>
<evidence type="ECO:0000313" key="3">
    <source>
        <dbReference type="Proteomes" id="UP000027120"/>
    </source>
</evidence>
<gene>
    <name evidence="2" type="ORF">CISIN_1g043657mg</name>
</gene>
<reference evidence="2 3" key="1">
    <citation type="submission" date="2014-04" db="EMBL/GenBank/DDBJ databases">
        <authorList>
            <consortium name="International Citrus Genome Consortium"/>
            <person name="Gmitter F."/>
            <person name="Chen C."/>
            <person name="Farmerie W."/>
            <person name="Harkins T."/>
            <person name="Desany B."/>
            <person name="Mohiuddin M."/>
            <person name="Kodira C."/>
            <person name="Borodovsky M."/>
            <person name="Lomsadze A."/>
            <person name="Burns P."/>
            <person name="Jenkins J."/>
            <person name="Prochnik S."/>
            <person name="Shu S."/>
            <person name="Chapman J."/>
            <person name="Pitluck S."/>
            <person name="Schmutz J."/>
            <person name="Rokhsar D."/>
        </authorList>
    </citation>
    <scope>NUCLEOTIDE SEQUENCE</scope>
</reference>
<dbReference type="PANTHER" id="PTHR31065">
    <property type="entry name" value="PLATZ TRANSCRIPTION FACTOR FAMILY PROTEIN"/>
    <property type="match status" value="1"/>
</dbReference>
<name>A0A067GI67_CITSI</name>
<keyword evidence="3" id="KW-1185">Reference proteome</keyword>
<dbReference type="AlphaFoldDB" id="A0A067GI67"/>
<evidence type="ECO:0008006" key="4">
    <source>
        <dbReference type="Google" id="ProtNLM"/>
    </source>
</evidence>
<evidence type="ECO:0000256" key="1">
    <source>
        <dbReference type="SAM" id="MobiDB-lite"/>
    </source>
</evidence>
<feature type="compositionally biased region" description="Low complexity" evidence="1">
    <location>
        <begin position="170"/>
        <end position="180"/>
    </location>
</feature>
<dbReference type="STRING" id="2711.A0A067GI67"/>